<dbReference type="InterPro" id="IPR008921">
    <property type="entry name" value="DNA_pol3_clamp-load_cplx_C"/>
</dbReference>
<reference evidence="6" key="1">
    <citation type="submission" date="2021-10" db="EMBL/GenBank/DDBJ databases">
        <title>De novo Genome Assembly of Clathrus columnatus (Basidiomycota, Fungi) Using Illumina and Nanopore Sequence Data.</title>
        <authorList>
            <person name="Ogiso-Tanaka E."/>
            <person name="Itagaki H."/>
            <person name="Hosoya T."/>
            <person name="Hosaka K."/>
        </authorList>
    </citation>
    <scope>NUCLEOTIDE SEQUENCE</scope>
    <source>
        <strain evidence="6">MO-923</strain>
    </source>
</reference>
<dbReference type="SUPFAM" id="SSF52540">
    <property type="entry name" value="P-loop containing nucleoside triphosphate hydrolases"/>
    <property type="match status" value="1"/>
</dbReference>
<dbReference type="PANTHER" id="PTHR13779">
    <property type="entry name" value="WERNER HELICASE-INTERACTING PROTEIN 1 FAMILY MEMBER"/>
    <property type="match status" value="1"/>
</dbReference>
<dbReference type="GO" id="GO:0016887">
    <property type="term" value="F:ATP hydrolysis activity"/>
    <property type="evidence" value="ECO:0007669"/>
    <property type="project" value="InterPro"/>
</dbReference>
<feature type="domain" description="AAA+ ATPase" evidence="5">
    <location>
        <begin position="127"/>
        <end position="251"/>
    </location>
</feature>
<evidence type="ECO:0000256" key="2">
    <source>
        <dbReference type="ARBA" id="ARBA00022741"/>
    </source>
</evidence>
<dbReference type="GO" id="GO:0008047">
    <property type="term" value="F:enzyme activator activity"/>
    <property type="evidence" value="ECO:0007669"/>
    <property type="project" value="TreeGrafter"/>
</dbReference>
<evidence type="ECO:0000313" key="6">
    <source>
        <dbReference type="EMBL" id="GJJ06340.1"/>
    </source>
</evidence>
<feature type="region of interest" description="Disordered" evidence="4">
    <location>
        <begin position="250"/>
        <end position="271"/>
    </location>
</feature>
<feature type="region of interest" description="Disordered" evidence="4">
    <location>
        <begin position="1"/>
        <end position="93"/>
    </location>
</feature>
<dbReference type="InterPro" id="IPR003959">
    <property type="entry name" value="ATPase_AAA_core"/>
</dbReference>
<gene>
    <name evidence="6" type="ORF">Clacol_000531</name>
</gene>
<evidence type="ECO:0000313" key="7">
    <source>
        <dbReference type="Proteomes" id="UP001050691"/>
    </source>
</evidence>
<proteinExistence type="inferred from homology"/>
<protein>
    <recommendedName>
        <fullName evidence="5">AAA+ ATPase domain-containing protein</fullName>
    </recommendedName>
</protein>
<dbReference type="SMART" id="SM00382">
    <property type="entry name" value="AAA"/>
    <property type="match status" value="1"/>
</dbReference>
<dbReference type="Gene3D" id="1.10.3710.10">
    <property type="entry name" value="DNA polymerase III clamp loader subunits, C-terminal domain"/>
    <property type="match status" value="1"/>
</dbReference>
<dbReference type="SUPFAM" id="SSF48019">
    <property type="entry name" value="post-AAA+ oligomerization domain-like"/>
    <property type="match status" value="1"/>
</dbReference>
<dbReference type="InterPro" id="IPR003593">
    <property type="entry name" value="AAA+_ATPase"/>
</dbReference>
<evidence type="ECO:0000256" key="4">
    <source>
        <dbReference type="SAM" id="MobiDB-lite"/>
    </source>
</evidence>
<dbReference type="FunFam" id="1.20.272.10:FF:000001">
    <property type="entry name" value="Putative AAA family ATPase"/>
    <property type="match status" value="1"/>
</dbReference>
<dbReference type="GO" id="GO:0000731">
    <property type="term" value="P:DNA synthesis involved in DNA repair"/>
    <property type="evidence" value="ECO:0007669"/>
    <property type="project" value="TreeGrafter"/>
</dbReference>
<dbReference type="GO" id="GO:0005524">
    <property type="term" value="F:ATP binding"/>
    <property type="evidence" value="ECO:0007669"/>
    <property type="project" value="UniProtKB-KW"/>
</dbReference>
<comment type="similarity">
    <text evidence="1">Belongs to the AAA ATPase family. RarA/MGS1/WRNIP1 subfamily.</text>
</comment>
<dbReference type="CDD" id="cd00009">
    <property type="entry name" value="AAA"/>
    <property type="match status" value="1"/>
</dbReference>
<keyword evidence="2" id="KW-0547">Nucleotide-binding</keyword>
<name>A0AAV5A375_9AGAM</name>
<feature type="compositionally biased region" description="Low complexity" evidence="4">
    <location>
        <begin position="20"/>
        <end position="49"/>
    </location>
</feature>
<sequence>MSAKPRTDLNCQTNSTVEPTSPSSSLSKQPSTSSQTTSISTKKSKSSSLAPIFTQGSSSKRSIEQVSGSIEAEFSRSEKRQKAASKDATTPLAERLRPQSFSDFFGQEHLVGPDALLKHVLQGENGCAGSMILWGPSGCGKTTLARLLATSTDAMFKELSATSSGTNDVRAVFEEAKKSLSLTGRQVPHTILFLDEIHRFNKAQQDIFLPYVEQGHIQVVPVTDVVFVLEKLTDENITDILDRALERVHPNQQPNPTLSSSPHSSFSQDDAHARPSVVLTDKVKKCIVSISNGDARTALSLLELLLSAPSATSEQSLISILRKSVSTRYDRTGDSHYDMISALHKSVRGSDGSAALYWLARMLTAGEDPLYIARRLIVMASEDIGLANNQALPLATSTLIACQNIGMPECRINLAHCVAYLAESPKSTRAYEAYNRAEEAAKKDTTEPVPLHLRNAPTKLMKELSYGQDYLYNPSYAHPVYQEYFPPNLFGSKFLRQEDDVEEKVWDEKALKCWERECNEGKPWEGRTEMNHSAAVK</sequence>
<dbReference type="InterPro" id="IPR021886">
    <property type="entry name" value="MgsA_C"/>
</dbReference>
<keyword evidence="3" id="KW-0067">ATP-binding</keyword>
<dbReference type="Gene3D" id="1.20.272.10">
    <property type="match status" value="1"/>
</dbReference>
<organism evidence="6 7">
    <name type="scientific">Clathrus columnatus</name>
    <dbReference type="NCBI Taxonomy" id="1419009"/>
    <lineage>
        <taxon>Eukaryota</taxon>
        <taxon>Fungi</taxon>
        <taxon>Dikarya</taxon>
        <taxon>Basidiomycota</taxon>
        <taxon>Agaricomycotina</taxon>
        <taxon>Agaricomycetes</taxon>
        <taxon>Phallomycetidae</taxon>
        <taxon>Phallales</taxon>
        <taxon>Clathraceae</taxon>
        <taxon>Clathrus</taxon>
    </lineage>
</organism>
<dbReference type="EMBL" id="BPWL01000001">
    <property type="protein sequence ID" value="GJJ06340.1"/>
    <property type="molecule type" value="Genomic_DNA"/>
</dbReference>
<dbReference type="Proteomes" id="UP001050691">
    <property type="component" value="Unassembled WGS sequence"/>
</dbReference>
<accession>A0AAV5A375</accession>
<feature type="compositionally biased region" description="Basic and acidic residues" evidence="4">
    <location>
        <begin position="73"/>
        <end position="85"/>
    </location>
</feature>
<dbReference type="CDD" id="cd18139">
    <property type="entry name" value="HLD_clamp_RarA"/>
    <property type="match status" value="1"/>
</dbReference>
<dbReference type="GO" id="GO:0005634">
    <property type="term" value="C:nucleus"/>
    <property type="evidence" value="ECO:0007669"/>
    <property type="project" value="TreeGrafter"/>
</dbReference>
<dbReference type="Pfam" id="PF12002">
    <property type="entry name" value="MgsA_C"/>
    <property type="match status" value="1"/>
</dbReference>
<feature type="compositionally biased region" description="Polar residues" evidence="4">
    <location>
        <begin position="54"/>
        <end position="68"/>
    </location>
</feature>
<dbReference type="Pfam" id="PF16193">
    <property type="entry name" value="AAA_assoc_2"/>
    <property type="match status" value="1"/>
</dbReference>
<dbReference type="InterPro" id="IPR027417">
    <property type="entry name" value="P-loop_NTPase"/>
</dbReference>
<evidence type="ECO:0000259" key="5">
    <source>
        <dbReference type="SMART" id="SM00382"/>
    </source>
</evidence>
<evidence type="ECO:0000256" key="1">
    <source>
        <dbReference type="ARBA" id="ARBA00008959"/>
    </source>
</evidence>
<dbReference type="AlphaFoldDB" id="A0AAV5A375"/>
<dbReference type="GO" id="GO:0017116">
    <property type="term" value="F:single-stranded DNA helicase activity"/>
    <property type="evidence" value="ECO:0007669"/>
    <property type="project" value="TreeGrafter"/>
</dbReference>
<dbReference type="GO" id="GO:0003677">
    <property type="term" value="F:DNA binding"/>
    <property type="evidence" value="ECO:0007669"/>
    <property type="project" value="InterPro"/>
</dbReference>
<feature type="compositionally biased region" description="Polar residues" evidence="4">
    <location>
        <begin position="9"/>
        <end position="19"/>
    </location>
</feature>
<dbReference type="InterPro" id="IPR032423">
    <property type="entry name" value="AAA_assoc_2"/>
</dbReference>
<evidence type="ECO:0000256" key="3">
    <source>
        <dbReference type="ARBA" id="ARBA00022840"/>
    </source>
</evidence>
<dbReference type="Gene3D" id="3.40.50.300">
    <property type="entry name" value="P-loop containing nucleotide triphosphate hydrolases"/>
    <property type="match status" value="1"/>
</dbReference>
<dbReference type="PANTHER" id="PTHR13779:SF7">
    <property type="entry name" value="ATPASE WRNIP1"/>
    <property type="match status" value="1"/>
</dbReference>
<comment type="caution">
    <text evidence="6">The sequence shown here is derived from an EMBL/GenBank/DDBJ whole genome shotgun (WGS) entry which is preliminary data.</text>
</comment>
<dbReference type="InterPro" id="IPR051314">
    <property type="entry name" value="AAA_ATPase_RarA/MGS1/WRNIP1"/>
</dbReference>
<dbReference type="GO" id="GO:0006271">
    <property type="term" value="P:DNA strand elongation involved in DNA replication"/>
    <property type="evidence" value="ECO:0007669"/>
    <property type="project" value="UniProtKB-ARBA"/>
</dbReference>
<dbReference type="Pfam" id="PF00004">
    <property type="entry name" value="AAA"/>
    <property type="match status" value="1"/>
</dbReference>
<keyword evidence="7" id="KW-1185">Reference proteome</keyword>